<evidence type="ECO:0000256" key="1">
    <source>
        <dbReference type="SAM" id="MobiDB-lite"/>
    </source>
</evidence>
<dbReference type="AlphaFoldDB" id="A0AAV2R608"/>
<keyword evidence="3" id="KW-1185">Reference proteome</keyword>
<accession>A0AAV2R608</accession>
<name>A0AAV2R608_MEGNR</name>
<organism evidence="2 3">
    <name type="scientific">Meganyctiphanes norvegica</name>
    <name type="common">Northern krill</name>
    <name type="synonym">Thysanopoda norvegica</name>
    <dbReference type="NCBI Taxonomy" id="48144"/>
    <lineage>
        <taxon>Eukaryota</taxon>
        <taxon>Metazoa</taxon>
        <taxon>Ecdysozoa</taxon>
        <taxon>Arthropoda</taxon>
        <taxon>Crustacea</taxon>
        <taxon>Multicrustacea</taxon>
        <taxon>Malacostraca</taxon>
        <taxon>Eumalacostraca</taxon>
        <taxon>Eucarida</taxon>
        <taxon>Euphausiacea</taxon>
        <taxon>Euphausiidae</taxon>
        <taxon>Meganyctiphanes</taxon>
    </lineage>
</organism>
<feature type="region of interest" description="Disordered" evidence="1">
    <location>
        <begin position="122"/>
        <end position="155"/>
    </location>
</feature>
<feature type="non-terminal residue" evidence="2">
    <location>
        <position position="180"/>
    </location>
</feature>
<feature type="compositionally biased region" description="Acidic residues" evidence="1">
    <location>
        <begin position="129"/>
        <end position="138"/>
    </location>
</feature>
<dbReference type="Proteomes" id="UP001497623">
    <property type="component" value="Unassembled WGS sequence"/>
</dbReference>
<protein>
    <submittedName>
        <fullName evidence="2">Uncharacterized protein</fullName>
    </submittedName>
</protein>
<evidence type="ECO:0000313" key="2">
    <source>
        <dbReference type="EMBL" id="CAL4117756.1"/>
    </source>
</evidence>
<comment type="caution">
    <text evidence="2">The sequence shown here is derived from an EMBL/GenBank/DDBJ whole genome shotgun (WGS) entry which is preliminary data.</text>
</comment>
<sequence>MANVENKVDIGIDTVINIIGDIDMTKYLNMENKNFEENNKFDIFDKLVDFDLQGYENISIFSEEEESEVSEISIEENYVDLLEQIYFKGHITDRSRKKYMKKWRKHKKKRKRICKKVNHFPKINPKMEENEDEQDMDTYDQSNDNNDDNSVRHSDIYNELYEEYEYSSNKPQEDQDFFNL</sequence>
<reference evidence="2 3" key="1">
    <citation type="submission" date="2024-05" db="EMBL/GenBank/DDBJ databases">
        <authorList>
            <person name="Wallberg A."/>
        </authorList>
    </citation>
    <scope>NUCLEOTIDE SEQUENCE [LARGE SCALE GENOMIC DNA]</scope>
</reference>
<dbReference type="EMBL" id="CAXKWB010017037">
    <property type="protein sequence ID" value="CAL4117756.1"/>
    <property type="molecule type" value="Genomic_DNA"/>
</dbReference>
<gene>
    <name evidence="2" type="ORF">MNOR_LOCUS21279</name>
</gene>
<proteinExistence type="predicted"/>
<evidence type="ECO:0000313" key="3">
    <source>
        <dbReference type="Proteomes" id="UP001497623"/>
    </source>
</evidence>